<dbReference type="InterPro" id="IPR007110">
    <property type="entry name" value="Ig-like_dom"/>
</dbReference>
<evidence type="ECO:0000256" key="2">
    <source>
        <dbReference type="ARBA" id="ARBA00022692"/>
    </source>
</evidence>
<evidence type="ECO:0000256" key="8">
    <source>
        <dbReference type="SAM" id="MobiDB-lite"/>
    </source>
</evidence>
<evidence type="ECO:0000256" key="4">
    <source>
        <dbReference type="ARBA" id="ARBA00023136"/>
    </source>
</evidence>
<feature type="domain" description="Ig-like" evidence="10">
    <location>
        <begin position="37"/>
        <end position="146"/>
    </location>
</feature>
<dbReference type="OrthoDB" id="10043043at2759"/>
<dbReference type="PANTHER" id="PTHR11640:SF31">
    <property type="entry name" value="IRREGULAR CHIASM C-ROUGHEST PROTEIN-RELATED"/>
    <property type="match status" value="1"/>
</dbReference>
<dbReference type="InterPro" id="IPR013783">
    <property type="entry name" value="Ig-like_fold"/>
</dbReference>
<dbReference type="SMART" id="SM00409">
    <property type="entry name" value="IG"/>
    <property type="match status" value="2"/>
</dbReference>
<comment type="subcellular location">
    <subcellularLocation>
        <location evidence="1">Membrane</location>
        <topology evidence="1">Single-pass type I membrane protein</topology>
    </subcellularLocation>
</comment>
<keyword evidence="2 9" id="KW-0812">Transmembrane</keyword>
<name>A0A914AFK7_PATMI</name>
<keyword evidence="12" id="KW-1185">Reference proteome</keyword>
<dbReference type="InterPro" id="IPR013162">
    <property type="entry name" value="CD80_C2-set"/>
</dbReference>
<dbReference type="InterPro" id="IPR003599">
    <property type="entry name" value="Ig_sub"/>
</dbReference>
<evidence type="ECO:0000259" key="10">
    <source>
        <dbReference type="PROSITE" id="PS50835"/>
    </source>
</evidence>
<evidence type="ECO:0000256" key="7">
    <source>
        <dbReference type="ARBA" id="ARBA00023319"/>
    </source>
</evidence>
<feature type="domain" description="Ig-like" evidence="10">
    <location>
        <begin position="158"/>
        <end position="248"/>
    </location>
</feature>
<dbReference type="Gene3D" id="2.60.40.10">
    <property type="entry name" value="Immunoglobulins"/>
    <property type="match status" value="2"/>
</dbReference>
<dbReference type="GO" id="GO:0005886">
    <property type="term" value="C:plasma membrane"/>
    <property type="evidence" value="ECO:0007669"/>
    <property type="project" value="TreeGrafter"/>
</dbReference>
<dbReference type="GO" id="GO:0050839">
    <property type="term" value="F:cell adhesion molecule binding"/>
    <property type="evidence" value="ECO:0007669"/>
    <property type="project" value="TreeGrafter"/>
</dbReference>
<dbReference type="GO" id="GO:0098609">
    <property type="term" value="P:cell-cell adhesion"/>
    <property type="evidence" value="ECO:0007669"/>
    <property type="project" value="TreeGrafter"/>
</dbReference>
<dbReference type="PROSITE" id="PS50835">
    <property type="entry name" value="IG_LIKE"/>
    <property type="match status" value="2"/>
</dbReference>
<dbReference type="GeneID" id="119732999"/>
<dbReference type="InterPro" id="IPR036179">
    <property type="entry name" value="Ig-like_dom_sf"/>
</dbReference>
<keyword evidence="3 9" id="KW-1133">Transmembrane helix</keyword>
<sequence length="431" mass="45937">MEAHSVLPTELTLITPVQITVQTTSGREDRILCSKSPSTTSVDAVGPSDTAALLGGAATLTCSNPAYTSPGSGAALWSEGGVPFGTQQNGIYTAPEFAKYTNFGIVSNEYPQMDLTVSNAQVEDEGTYTCTLPSDQGSATLTVEIEGNEPTTTLNSDPSVTPIRLIAGEQSVLRCTASGFRPAVNLEWYKDDIKITAGVSEDPATNNGDTFTTVGTLTFTPTIPDDGDRLECRTIGQEVATAKTGGLTLNVQYAPVVKVDYSGGQITCSSDANPLATTHQIIRNGTDVLKTFPNSPGSVEFTPNYCAVISCNATNTIGTGTDTFAQQICPELSTELPRTTEVPSKAMHPTIKSTVGVIVGAVVAAFIGGVLVSGIMFYIMKRRHQVQHERDGLHQTIKHDGDHLNQDGPHKRTPKREQNQGKFLLTFNYLR</sequence>
<dbReference type="PANTHER" id="PTHR11640">
    <property type="entry name" value="NEPHRIN"/>
    <property type="match status" value="1"/>
</dbReference>
<evidence type="ECO:0000313" key="12">
    <source>
        <dbReference type="Proteomes" id="UP000887568"/>
    </source>
</evidence>
<protein>
    <recommendedName>
        <fullName evidence="10">Ig-like domain-containing protein</fullName>
    </recommendedName>
</protein>
<dbReference type="RefSeq" id="XP_038062508.1">
    <property type="nucleotide sequence ID" value="XM_038206580.1"/>
</dbReference>
<dbReference type="SUPFAM" id="SSF48726">
    <property type="entry name" value="Immunoglobulin"/>
    <property type="match status" value="2"/>
</dbReference>
<accession>A0A914AFK7</accession>
<organism evidence="11 12">
    <name type="scientific">Patiria miniata</name>
    <name type="common">Bat star</name>
    <name type="synonym">Asterina miniata</name>
    <dbReference type="NCBI Taxonomy" id="46514"/>
    <lineage>
        <taxon>Eukaryota</taxon>
        <taxon>Metazoa</taxon>
        <taxon>Echinodermata</taxon>
        <taxon>Eleutherozoa</taxon>
        <taxon>Asterozoa</taxon>
        <taxon>Asteroidea</taxon>
        <taxon>Valvatacea</taxon>
        <taxon>Valvatida</taxon>
        <taxon>Asterinidae</taxon>
        <taxon>Patiria</taxon>
    </lineage>
</organism>
<dbReference type="Pfam" id="PF08205">
    <property type="entry name" value="C2-set_2"/>
    <property type="match status" value="1"/>
</dbReference>
<keyword evidence="5" id="KW-1015">Disulfide bond</keyword>
<feature type="transmembrane region" description="Helical" evidence="9">
    <location>
        <begin position="355"/>
        <end position="380"/>
    </location>
</feature>
<dbReference type="EnsemblMetazoa" id="XM_038206580.1">
    <property type="protein sequence ID" value="XP_038062508.1"/>
    <property type="gene ID" value="LOC119732999"/>
</dbReference>
<evidence type="ECO:0000256" key="9">
    <source>
        <dbReference type="SAM" id="Phobius"/>
    </source>
</evidence>
<keyword evidence="6" id="KW-0325">Glycoprotein</keyword>
<keyword evidence="7" id="KW-0393">Immunoglobulin domain</keyword>
<evidence type="ECO:0000313" key="11">
    <source>
        <dbReference type="EnsemblMetazoa" id="XP_038062508.1"/>
    </source>
</evidence>
<dbReference type="AlphaFoldDB" id="A0A914AFK7"/>
<dbReference type="GO" id="GO:0005911">
    <property type="term" value="C:cell-cell junction"/>
    <property type="evidence" value="ECO:0007669"/>
    <property type="project" value="TreeGrafter"/>
</dbReference>
<dbReference type="Proteomes" id="UP000887568">
    <property type="component" value="Unplaced"/>
</dbReference>
<dbReference type="InterPro" id="IPR051275">
    <property type="entry name" value="Cell_adhesion_signaling"/>
</dbReference>
<dbReference type="Pfam" id="PF07686">
    <property type="entry name" value="V-set"/>
    <property type="match status" value="1"/>
</dbReference>
<evidence type="ECO:0000256" key="3">
    <source>
        <dbReference type="ARBA" id="ARBA00022989"/>
    </source>
</evidence>
<proteinExistence type="predicted"/>
<keyword evidence="4 9" id="KW-0472">Membrane</keyword>
<evidence type="ECO:0000256" key="5">
    <source>
        <dbReference type="ARBA" id="ARBA00023157"/>
    </source>
</evidence>
<evidence type="ECO:0000256" key="6">
    <source>
        <dbReference type="ARBA" id="ARBA00023180"/>
    </source>
</evidence>
<evidence type="ECO:0000256" key="1">
    <source>
        <dbReference type="ARBA" id="ARBA00004479"/>
    </source>
</evidence>
<dbReference type="InterPro" id="IPR013106">
    <property type="entry name" value="Ig_V-set"/>
</dbReference>
<dbReference type="OMA" id="HTFTEEA"/>
<reference evidence="11" key="1">
    <citation type="submission" date="2022-11" db="UniProtKB">
        <authorList>
            <consortium name="EnsemblMetazoa"/>
        </authorList>
    </citation>
    <scope>IDENTIFICATION</scope>
</reference>
<feature type="region of interest" description="Disordered" evidence="8">
    <location>
        <begin position="398"/>
        <end position="418"/>
    </location>
</feature>